<dbReference type="KEGG" id="caml:H6X83_09090"/>
<keyword evidence="10" id="KW-1185">Reference proteome</keyword>
<evidence type="ECO:0000313" key="10">
    <source>
        <dbReference type="Proteomes" id="UP000516046"/>
    </source>
</evidence>
<dbReference type="InterPro" id="IPR000559">
    <property type="entry name" value="Formate_THF_ligase"/>
</dbReference>
<dbReference type="GO" id="GO:0035999">
    <property type="term" value="P:tetrahydrofolate interconversion"/>
    <property type="evidence" value="ECO:0007669"/>
    <property type="project" value="UniProtKB-UniRule"/>
</dbReference>
<dbReference type="RefSeq" id="WP_212508546.1">
    <property type="nucleotide sequence ID" value="NZ_CP060696.1"/>
</dbReference>
<evidence type="ECO:0000256" key="1">
    <source>
        <dbReference type="ARBA" id="ARBA00004777"/>
    </source>
</evidence>
<evidence type="ECO:0000256" key="7">
    <source>
        <dbReference type="ARBA" id="ARBA00061363"/>
    </source>
</evidence>
<dbReference type="SUPFAM" id="SSF52540">
    <property type="entry name" value="P-loop containing nucleoside triphosphate hydrolases"/>
    <property type="match status" value="1"/>
</dbReference>
<accession>A0A7G9WLC0</accession>
<name>A0A7G9WLC0_9FIRM</name>
<organism evidence="9 10">
    <name type="scientific">Caproicibacterium amylolyticum</name>
    <dbReference type="NCBI Taxonomy" id="2766537"/>
    <lineage>
        <taxon>Bacteria</taxon>
        <taxon>Bacillati</taxon>
        <taxon>Bacillota</taxon>
        <taxon>Clostridia</taxon>
        <taxon>Eubacteriales</taxon>
        <taxon>Oscillospiraceae</taxon>
        <taxon>Caproicibacterium</taxon>
    </lineage>
</organism>
<dbReference type="NCBIfam" id="NF010030">
    <property type="entry name" value="PRK13505.1"/>
    <property type="match status" value="1"/>
</dbReference>
<reference evidence="9 10" key="1">
    <citation type="submission" date="2020-08" db="EMBL/GenBank/DDBJ databases">
        <authorList>
            <person name="Ren C."/>
            <person name="Gu Y."/>
            <person name="Xu Y."/>
        </authorList>
    </citation>
    <scope>NUCLEOTIDE SEQUENCE [LARGE SCALE GENOMIC DNA]</scope>
    <source>
        <strain evidence="9 10">LBM18003</strain>
    </source>
</reference>
<dbReference type="InterPro" id="IPR027417">
    <property type="entry name" value="P-loop_NTPase"/>
</dbReference>
<feature type="binding site" evidence="8">
    <location>
        <begin position="65"/>
        <end position="72"/>
    </location>
    <ligand>
        <name>ATP</name>
        <dbReference type="ChEBI" id="CHEBI:30616"/>
    </ligand>
</feature>
<comment type="catalytic activity">
    <reaction evidence="6 8">
        <text>(6S)-5,6,7,8-tetrahydrofolate + formate + ATP = (6R)-10-formyltetrahydrofolate + ADP + phosphate</text>
        <dbReference type="Rhea" id="RHEA:20221"/>
        <dbReference type="ChEBI" id="CHEBI:15740"/>
        <dbReference type="ChEBI" id="CHEBI:30616"/>
        <dbReference type="ChEBI" id="CHEBI:43474"/>
        <dbReference type="ChEBI" id="CHEBI:57453"/>
        <dbReference type="ChEBI" id="CHEBI:195366"/>
        <dbReference type="ChEBI" id="CHEBI:456216"/>
        <dbReference type="EC" id="6.3.4.3"/>
    </reaction>
</comment>
<dbReference type="Proteomes" id="UP000516046">
    <property type="component" value="Chromosome"/>
</dbReference>
<evidence type="ECO:0000256" key="6">
    <source>
        <dbReference type="ARBA" id="ARBA00049033"/>
    </source>
</evidence>
<dbReference type="Pfam" id="PF01268">
    <property type="entry name" value="FTHFS"/>
    <property type="match status" value="1"/>
</dbReference>
<protein>
    <recommendedName>
        <fullName evidence="8">Formate--tetrahydrofolate ligase</fullName>
        <ecNumber evidence="8">6.3.4.3</ecNumber>
    </recommendedName>
    <alternativeName>
        <fullName evidence="8">Formyltetrahydrofolate synthetase</fullName>
        <shortName evidence="8">FHS</shortName>
        <shortName evidence="8">FTHFS</shortName>
    </alternativeName>
</protein>
<keyword evidence="4 8" id="KW-0547">Nucleotide-binding</keyword>
<dbReference type="CDD" id="cd00477">
    <property type="entry name" value="FTHFS"/>
    <property type="match status" value="1"/>
</dbReference>
<sequence length="555" mass="59154">MVTDIEIAQQANMQPITAIAGELGVKEEELEPYGRYKAKLNQSLFDRLQDAPNGKLVLVTAINPTPAGEGKTTTSVGLGEAMAKIGKKAVVTLREPSLGPVFGIKGGAAGGGWAQVVPMEDINLHFTGDMHAITAANNLLCAMLDNHIHQGNALQIDTRRILISRCMDMNDRALRSVVVGLGGKINGFVREDGFCITVASEVMAIFCLAKDIHDLKERLGRILVAYSIAGEPVYAKDLHAEGAMAALLKDAINPNLVQTLENTPAIMHGGPFANIAHGCNSVRATRIALKLADYCITEAGFGSDLGAEKFMDIKCRLAGLAPSAIVLVATDRALKYNGGVPKADTAKPNMEALKKGIVNLGAHIENMRKYGVPVVVAINRFDTDPAEELQFIEQYCKEQGADFALSEVFAKGGEGGTALAQKVVAACEKDSNFHCLYPDSSTIEEKIERIATEIYGAADVAYSKKAKKALKDIAVLGGNKLPVCIAKTQYSLSDDASLLGRPQGFTLNIRNLKLSNGAGFVVAYAGDIMIMPGLPKVPSAEKIDVTDDGRIMGLF</sequence>
<dbReference type="EC" id="6.3.4.3" evidence="8"/>
<keyword evidence="5 8" id="KW-0067">ATP-binding</keyword>
<keyword evidence="2 8" id="KW-0554">One-carbon metabolism</keyword>
<dbReference type="FunFam" id="3.30.1510.10:FF:000001">
    <property type="entry name" value="Formate--tetrahydrofolate ligase"/>
    <property type="match status" value="1"/>
</dbReference>
<keyword evidence="3 8" id="KW-0436">Ligase</keyword>
<evidence type="ECO:0000256" key="2">
    <source>
        <dbReference type="ARBA" id="ARBA00022563"/>
    </source>
</evidence>
<dbReference type="FunFam" id="3.10.410.10:FF:000001">
    <property type="entry name" value="Putative formate--tetrahydrofolate ligase"/>
    <property type="match status" value="1"/>
</dbReference>
<evidence type="ECO:0000256" key="5">
    <source>
        <dbReference type="ARBA" id="ARBA00022840"/>
    </source>
</evidence>
<dbReference type="Gene3D" id="3.10.410.10">
    <property type="entry name" value="Formyltetrahydrofolate synthetase, domain 3"/>
    <property type="match status" value="1"/>
</dbReference>
<comment type="pathway">
    <text evidence="1 8">One-carbon metabolism; tetrahydrofolate interconversion.</text>
</comment>
<evidence type="ECO:0000256" key="8">
    <source>
        <dbReference type="HAMAP-Rule" id="MF_01543"/>
    </source>
</evidence>
<dbReference type="GO" id="GO:0005524">
    <property type="term" value="F:ATP binding"/>
    <property type="evidence" value="ECO:0007669"/>
    <property type="project" value="UniProtKB-UniRule"/>
</dbReference>
<dbReference type="HAMAP" id="MF_01543">
    <property type="entry name" value="FTHFS"/>
    <property type="match status" value="1"/>
</dbReference>
<gene>
    <name evidence="8" type="primary">fhs</name>
    <name evidence="9" type="ORF">H6X83_09090</name>
</gene>
<proteinExistence type="inferred from homology"/>
<dbReference type="EMBL" id="CP060696">
    <property type="protein sequence ID" value="QNO19482.1"/>
    <property type="molecule type" value="Genomic_DNA"/>
</dbReference>
<comment type="similarity">
    <text evidence="7 8">Belongs to the formate--tetrahydrofolate ligase family.</text>
</comment>
<dbReference type="UniPathway" id="UPA00193"/>
<evidence type="ECO:0000313" key="9">
    <source>
        <dbReference type="EMBL" id="QNO19482.1"/>
    </source>
</evidence>
<evidence type="ECO:0000256" key="4">
    <source>
        <dbReference type="ARBA" id="ARBA00022741"/>
    </source>
</evidence>
<dbReference type="Gene3D" id="3.40.50.300">
    <property type="entry name" value="P-loop containing nucleotide triphosphate hydrolases"/>
    <property type="match status" value="1"/>
</dbReference>
<evidence type="ECO:0000256" key="3">
    <source>
        <dbReference type="ARBA" id="ARBA00022598"/>
    </source>
</evidence>
<dbReference type="AlphaFoldDB" id="A0A7G9WLC0"/>
<dbReference type="GO" id="GO:0004329">
    <property type="term" value="F:formate-tetrahydrofolate ligase activity"/>
    <property type="evidence" value="ECO:0007669"/>
    <property type="project" value="UniProtKB-UniRule"/>
</dbReference>
<dbReference type="Gene3D" id="3.30.1510.10">
    <property type="entry name" value="Domain 2, N(10)-formyltetrahydrofolate synthetase"/>
    <property type="match status" value="1"/>
</dbReference>